<evidence type="ECO:0000313" key="4">
    <source>
        <dbReference type="Proteomes" id="UP000809349"/>
    </source>
</evidence>
<dbReference type="Proteomes" id="UP000809349">
    <property type="component" value="Unassembled WGS sequence"/>
</dbReference>
<name>A0ABS7SSQ0_9BURK</name>
<accession>A0ABS7SSQ0</accession>
<feature type="transmembrane region" description="Helical" evidence="1">
    <location>
        <begin position="40"/>
        <end position="57"/>
    </location>
</feature>
<evidence type="ECO:0000313" key="3">
    <source>
        <dbReference type="EMBL" id="MBZ2208960.1"/>
    </source>
</evidence>
<reference evidence="3 4" key="2">
    <citation type="submission" date="2021-08" db="EMBL/GenBank/DDBJ databases">
        <title>Massilia sp. R798.</title>
        <authorList>
            <person name="Baek J.H."/>
            <person name="Jung H.S."/>
            <person name="Kim K.R."/>
            <person name="Jeon C.O."/>
        </authorList>
    </citation>
    <scope>NUCLEOTIDE SEQUENCE [LARGE SCALE GENOMIC DNA]</scope>
    <source>
        <strain evidence="3 4">R798</strain>
    </source>
</reference>
<keyword evidence="1" id="KW-0812">Transmembrane</keyword>
<protein>
    <submittedName>
        <fullName evidence="3">SPW repeat protein</fullName>
    </submittedName>
</protein>
<proteinExistence type="predicted"/>
<keyword evidence="4" id="KW-1185">Reference proteome</keyword>
<dbReference type="RefSeq" id="WP_223469426.1">
    <property type="nucleotide sequence ID" value="NZ_JAFBIL020000006.1"/>
</dbReference>
<dbReference type="Pfam" id="PF03779">
    <property type="entry name" value="SPW"/>
    <property type="match status" value="1"/>
</dbReference>
<comment type="caution">
    <text evidence="3">The sequence shown here is derived from an EMBL/GenBank/DDBJ whole genome shotgun (WGS) entry which is preliminary data.</text>
</comment>
<keyword evidence="1" id="KW-1133">Transmembrane helix</keyword>
<dbReference type="EMBL" id="JAFBIL020000006">
    <property type="protein sequence ID" value="MBZ2208960.1"/>
    <property type="molecule type" value="Genomic_DNA"/>
</dbReference>
<feature type="domain" description="SPW repeat-containing integral membrane" evidence="2">
    <location>
        <begin position="10"/>
        <end position="104"/>
    </location>
</feature>
<evidence type="ECO:0000256" key="1">
    <source>
        <dbReference type="SAM" id="Phobius"/>
    </source>
</evidence>
<evidence type="ECO:0000259" key="2">
    <source>
        <dbReference type="Pfam" id="PF03779"/>
    </source>
</evidence>
<keyword evidence="1" id="KW-0472">Membrane</keyword>
<gene>
    <name evidence="3" type="ORF">I4X03_016955</name>
</gene>
<reference evidence="3 4" key="1">
    <citation type="submission" date="2021-01" db="EMBL/GenBank/DDBJ databases">
        <authorList>
            <person name="Ruan W."/>
            <person name="Khan S.A."/>
            <person name="Jeon C.O."/>
        </authorList>
    </citation>
    <scope>NUCLEOTIDE SEQUENCE [LARGE SCALE GENOMIC DNA]</scope>
    <source>
        <strain evidence="3 4">R798</strain>
    </source>
</reference>
<feature type="transmembrane region" description="Helical" evidence="1">
    <location>
        <begin position="90"/>
        <end position="108"/>
    </location>
</feature>
<dbReference type="InterPro" id="IPR005530">
    <property type="entry name" value="SPW"/>
</dbReference>
<organism evidence="3 4">
    <name type="scientific">Massilia soli</name>
    <dbReference type="NCBI Taxonomy" id="2792854"/>
    <lineage>
        <taxon>Bacteria</taxon>
        <taxon>Pseudomonadati</taxon>
        <taxon>Pseudomonadota</taxon>
        <taxon>Betaproteobacteria</taxon>
        <taxon>Burkholderiales</taxon>
        <taxon>Oxalobacteraceae</taxon>
        <taxon>Telluria group</taxon>
        <taxon>Massilia</taxon>
    </lineage>
</organism>
<sequence length="125" mass="13724">MALHFSAKRWQDQLILLLGVWLFVSPWVLGIPSDSPRAINAYVVGAVMAALAAFDLYKTYFWAVVANLLLGAWTALSPWIPAFADRGAMMTNSVIVGIAVVVLGMWELRTDPELHRQWSSAGGAH</sequence>
<feature type="transmembrane region" description="Helical" evidence="1">
    <location>
        <begin position="64"/>
        <end position="84"/>
    </location>
</feature>